<comment type="similarity">
    <text evidence="1">Belongs to the AfsR/DnrI/RedD regulatory family.</text>
</comment>
<dbReference type="InterPro" id="IPR016032">
    <property type="entry name" value="Sig_transdc_resp-reg_C-effctor"/>
</dbReference>
<protein>
    <recommendedName>
        <fullName evidence="7">OmpR/PhoB-type domain-containing protein</fullName>
    </recommendedName>
</protein>
<name>A0A5R8PD30_9NOCA</name>
<dbReference type="SMART" id="SM00862">
    <property type="entry name" value="Trans_reg_C"/>
    <property type="match status" value="1"/>
</dbReference>
<evidence type="ECO:0000313" key="5">
    <source>
        <dbReference type="EMBL" id="TLG08971.1"/>
    </source>
</evidence>
<evidence type="ECO:0000259" key="3">
    <source>
        <dbReference type="SMART" id="SM00862"/>
    </source>
</evidence>
<dbReference type="Gene3D" id="3.40.50.300">
    <property type="entry name" value="P-loop containing nucleotide triphosphate hydrolases"/>
    <property type="match status" value="1"/>
</dbReference>
<keyword evidence="2" id="KW-0238">DNA-binding</keyword>
<dbReference type="InterPro" id="IPR051677">
    <property type="entry name" value="AfsR-DnrI-RedD_regulator"/>
</dbReference>
<evidence type="ECO:0000313" key="6">
    <source>
        <dbReference type="Proteomes" id="UP000308349"/>
    </source>
</evidence>
<dbReference type="Pfam" id="PF03704">
    <property type="entry name" value="BTAD"/>
    <property type="match status" value="1"/>
</dbReference>
<feature type="domain" description="OmpR/PhoB-type" evidence="3">
    <location>
        <begin position="360"/>
        <end position="437"/>
    </location>
</feature>
<dbReference type="InterPro" id="IPR005158">
    <property type="entry name" value="BTAD"/>
</dbReference>
<dbReference type="SMART" id="SM01043">
    <property type="entry name" value="BTAD"/>
    <property type="match status" value="1"/>
</dbReference>
<dbReference type="InterPro" id="IPR036388">
    <property type="entry name" value="WH-like_DNA-bd_sf"/>
</dbReference>
<accession>A0A5R8PD30</accession>
<dbReference type="PANTHER" id="PTHR35807">
    <property type="entry name" value="TRANSCRIPTIONAL REGULATOR REDD-RELATED"/>
    <property type="match status" value="1"/>
</dbReference>
<evidence type="ECO:0000256" key="2">
    <source>
        <dbReference type="ARBA" id="ARBA00023125"/>
    </source>
</evidence>
<dbReference type="GO" id="GO:0006355">
    <property type="term" value="P:regulation of DNA-templated transcription"/>
    <property type="evidence" value="ECO:0007669"/>
    <property type="project" value="InterPro"/>
</dbReference>
<dbReference type="InterPro" id="IPR011990">
    <property type="entry name" value="TPR-like_helical_dom_sf"/>
</dbReference>
<dbReference type="Gene3D" id="1.25.40.10">
    <property type="entry name" value="Tetratricopeptide repeat domain"/>
    <property type="match status" value="1"/>
</dbReference>
<dbReference type="SUPFAM" id="SSF52540">
    <property type="entry name" value="P-loop containing nucleoside triphosphate hydrolases"/>
    <property type="match status" value="1"/>
</dbReference>
<reference evidence="5 6" key="1">
    <citation type="submission" date="2019-05" db="EMBL/GenBank/DDBJ databases">
        <title>Genomes sequences of two Nocardia cyriacigeorgica environmental isolates, type strains Nocardia asteroides ATCC 19247 and Nocardia cyriacigeorgica DSM 44484.</title>
        <authorList>
            <person name="Vautrin F."/>
            <person name="Bergeron E."/>
            <person name="Dubost A."/>
            <person name="Abrouk D."/>
            <person name="Rodriguez Nava V."/>
            <person name="Pujic P."/>
        </authorList>
    </citation>
    <scope>NUCLEOTIDE SEQUENCE [LARGE SCALE GENOMIC DNA]</scope>
    <source>
        <strain evidence="5 6">EML 1456</strain>
    </source>
</reference>
<gene>
    <name evidence="5" type="ORF">FEK35_15720</name>
</gene>
<sequence length="589" mass="62507">MTVLIALTGLNPHTGVTTTAVALANAWPGTKPAVVVEADPAGGRLARLADADPHRGLASLAAATTQSPGDSPVSTQLWEHVQTLGSGVPFLAAPPSADAMAATLTAPVSMPAAAVPRLADLVVIADCGLADPASPATPIAAGADVLIVVVRGDLADPVRAGRRVREVTAGCRRCAVLLVGSDRTGEFAEPLGVPVLGRLPLDRLGAEALLTGARYSRRGRNGLAAAARVVAAALHTQLTPAHSNPLLGRQPSPWPRLPGRWRHGLGVCIRADSPRVYRARQPVPDRIPGQDAAPAVSPVDDLGLEVTETGQPPTETVPVARDATPVATTANESAPGGPTLAVEVFGPLRVCWHRDDGVVDITTHLQPRSRELLALLTLHPEGISREALIADLWGERCPRRPVNALNTAISRLTASIRDATDGTVPRILAGDHIRYQLDHTIIATDYQQFARAVRQRRHAGNGTERGEACRHIIDTSCRGILAADLTADWVAPIRESARRDTITAVGALAATVVEQDPRRALDLLETALDHDPLNELLWRDILRLHARLGEHTAIERTLGLLAHKLSKIGEEPTAETRDLAERLQKQARH</sequence>
<dbReference type="AlphaFoldDB" id="A0A5R8PD30"/>
<dbReference type="InterPro" id="IPR027417">
    <property type="entry name" value="P-loop_NTPase"/>
</dbReference>
<dbReference type="RefSeq" id="WP_054814851.1">
    <property type="nucleotide sequence ID" value="NZ_JADLPF010000001.1"/>
</dbReference>
<dbReference type="SUPFAM" id="SSF46894">
    <property type="entry name" value="C-terminal effector domain of the bipartite response regulators"/>
    <property type="match status" value="1"/>
</dbReference>
<evidence type="ECO:0008006" key="7">
    <source>
        <dbReference type="Google" id="ProtNLM"/>
    </source>
</evidence>
<evidence type="ECO:0000256" key="1">
    <source>
        <dbReference type="ARBA" id="ARBA00005820"/>
    </source>
</evidence>
<organism evidence="5 6">
    <name type="scientific">Nocardia cyriacigeorgica</name>
    <dbReference type="NCBI Taxonomy" id="135487"/>
    <lineage>
        <taxon>Bacteria</taxon>
        <taxon>Bacillati</taxon>
        <taxon>Actinomycetota</taxon>
        <taxon>Actinomycetes</taxon>
        <taxon>Mycobacteriales</taxon>
        <taxon>Nocardiaceae</taxon>
        <taxon>Nocardia</taxon>
    </lineage>
</organism>
<feature type="domain" description="Bacterial transcriptional activator" evidence="4">
    <location>
        <begin position="444"/>
        <end position="584"/>
    </location>
</feature>
<dbReference type="EMBL" id="VBUU01000015">
    <property type="protein sequence ID" value="TLG08971.1"/>
    <property type="molecule type" value="Genomic_DNA"/>
</dbReference>
<dbReference type="GO" id="GO:0003677">
    <property type="term" value="F:DNA binding"/>
    <property type="evidence" value="ECO:0007669"/>
    <property type="project" value="UniProtKB-KW"/>
</dbReference>
<dbReference type="Gene3D" id="1.10.10.10">
    <property type="entry name" value="Winged helix-like DNA-binding domain superfamily/Winged helix DNA-binding domain"/>
    <property type="match status" value="1"/>
</dbReference>
<comment type="caution">
    <text evidence="5">The sequence shown here is derived from an EMBL/GenBank/DDBJ whole genome shotgun (WGS) entry which is preliminary data.</text>
</comment>
<dbReference type="Proteomes" id="UP000308349">
    <property type="component" value="Unassembled WGS sequence"/>
</dbReference>
<dbReference type="GeneID" id="80346270"/>
<dbReference type="GO" id="GO:0000160">
    <property type="term" value="P:phosphorelay signal transduction system"/>
    <property type="evidence" value="ECO:0007669"/>
    <property type="project" value="InterPro"/>
</dbReference>
<dbReference type="InterPro" id="IPR001867">
    <property type="entry name" value="OmpR/PhoB-type_DNA-bd"/>
</dbReference>
<evidence type="ECO:0000259" key="4">
    <source>
        <dbReference type="SMART" id="SM01043"/>
    </source>
</evidence>
<proteinExistence type="inferred from homology"/>